<dbReference type="RefSeq" id="WP_154754861.1">
    <property type="nucleotide sequence ID" value="NZ_WMBA01000001.1"/>
</dbReference>
<protein>
    <submittedName>
        <fullName evidence="1">Agarase</fullName>
    </submittedName>
</protein>
<evidence type="ECO:0000313" key="2">
    <source>
        <dbReference type="Proteomes" id="UP000440096"/>
    </source>
</evidence>
<dbReference type="Proteomes" id="UP000440096">
    <property type="component" value="Unassembled WGS sequence"/>
</dbReference>
<organism evidence="1 2">
    <name type="scientific">Amycolatopsis pithecellobii</name>
    <dbReference type="NCBI Taxonomy" id="664692"/>
    <lineage>
        <taxon>Bacteria</taxon>
        <taxon>Bacillati</taxon>
        <taxon>Actinomycetota</taxon>
        <taxon>Actinomycetes</taxon>
        <taxon>Pseudonocardiales</taxon>
        <taxon>Pseudonocardiaceae</taxon>
        <taxon>Amycolatopsis</taxon>
    </lineage>
</organism>
<dbReference type="EMBL" id="WMBA01000001">
    <property type="protein sequence ID" value="MTD52614.1"/>
    <property type="molecule type" value="Genomic_DNA"/>
</dbReference>
<keyword evidence="2" id="KW-1185">Reference proteome</keyword>
<dbReference type="AlphaFoldDB" id="A0A6N7YZT5"/>
<dbReference type="OrthoDB" id="9800974at2"/>
<dbReference type="SUPFAM" id="SSF51445">
    <property type="entry name" value="(Trans)glycosidases"/>
    <property type="match status" value="1"/>
</dbReference>
<sequence>MGFESTKLRKVAGFFGVARNGARWSFMDPRGAPFFSLGVNHADESNLKYPSNIEIWRRRYGSRAAWITNGVVRDLDAWGFNTIGWTSECVALGEVTVNDYEAPYDAKHSKPWEITDFAIAGRPYCIALPVAPIEGWNLNPVFPDVFSREWEEWCAYLARSLVADFADDPHLIGYFFVDIPSWTSHPSGAYFPGVERGDETGLAAVANRYYQTIHDAIRAYDQNHLILGDRYNGNAGIPDVVLDAMAGYVDVLSVQYFPDASAEGRCQMRDDLARWHRRCGKPVLIADIGNWCATAHNPQRVSELADQRARAEDYVAAFDAVLDGPWLIGWHWCSYLENYSRGWGLKSPEDDAYDDLVAPIKEFNASVPDRRLSVS</sequence>
<dbReference type="InterPro" id="IPR017853">
    <property type="entry name" value="GH"/>
</dbReference>
<evidence type="ECO:0000313" key="1">
    <source>
        <dbReference type="EMBL" id="MTD52614.1"/>
    </source>
</evidence>
<comment type="caution">
    <text evidence="1">The sequence shown here is derived from an EMBL/GenBank/DDBJ whole genome shotgun (WGS) entry which is preliminary data.</text>
</comment>
<dbReference type="Gene3D" id="3.20.20.80">
    <property type="entry name" value="Glycosidases"/>
    <property type="match status" value="2"/>
</dbReference>
<proteinExistence type="predicted"/>
<name>A0A6N7YZT5_9PSEU</name>
<accession>A0A6N7YZT5</accession>
<reference evidence="1 2" key="1">
    <citation type="submission" date="2019-11" db="EMBL/GenBank/DDBJ databases">
        <title>Draft genome of Amycolatopsis RM579.</title>
        <authorList>
            <person name="Duangmal K."/>
            <person name="Mingma R."/>
        </authorList>
    </citation>
    <scope>NUCLEOTIDE SEQUENCE [LARGE SCALE GENOMIC DNA]</scope>
    <source>
        <strain evidence="1 2">RM579</strain>
    </source>
</reference>
<gene>
    <name evidence="1" type="ORF">GKO32_01245</name>
</gene>